<dbReference type="InterPro" id="IPR040841">
    <property type="entry name" value="Luciferase_dom"/>
</dbReference>
<dbReference type="Proteomes" id="UP001268651">
    <property type="component" value="Unassembled WGS sequence"/>
</dbReference>
<evidence type="ECO:0000313" key="3">
    <source>
        <dbReference type="Proteomes" id="UP001268651"/>
    </source>
</evidence>
<comment type="caution">
    <text evidence="2">The sequence shown here is derived from an EMBL/GenBank/DDBJ whole genome shotgun (WGS) entry which is preliminary data.</text>
</comment>
<gene>
    <name evidence="2" type="ORF">RXV94_04380</name>
</gene>
<accession>A0ABU3U4X7</accession>
<evidence type="ECO:0000313" key="2">
    <source>
        <dbReference type="EMBL" id="MDU8885386.1"/>
    </source>
</evidence>
<dbReference type="PANTHER" id="PTHR38695">
    <property type="entry name" value="AMINO ACID PERMEASE_ SLC12A DOMAIN-CONTAINING PROTEIN"/>
    <property type="match status" value="1"/>
</dbReference>
<dbReference type="PANTHER" id="PTHR38695:SF1">
    <property type="entry name" value="AMINO ACID PERMEASE_ SLC12A DOMAIN-CONTAINING PROTEIN"/>
    <property type="match status" value="1"/>
</dbReference>
<feature type="domain" description="Luciferase" evidence="1">
    <location>
        <begin position="110"/>
        <end position="175"/>
    </location>
</feature>
<dbReference type="EMBL" id="JAWHTF010000001">
    <property type="protein sequence ID" value="MDU8885386.1"/>
    <property type="molecule type" value="Genomic_DNA"/>
</dbReference>
<name>A0ABU3U4X7_9FLAO</name>
<evidence type="ECO:0000259" key="1">
    <source>
        <dbReference type="Pfam" id="PF17648"/>
    </source>
</evidence>
<proteinExistence type="predicted"/>
<keyword evidence="3" id="KW-1185">Reference proteome</keyword>
<dbReference type="RefSeq" id="WP_316661250.1">
    <property type="nucleotide sequence ID" value="NZ_JAWHTF010000001.1"/>
</dbReference>
<organism evidence="2 3">
    <name type="scientific">Gilvirhabdus luticola</name>
    <dbReference type="NCBI Taxonomy" id="3079858"/>
    <lineage>
        <taxon>Bacteria</taxon>
        <taxon>Pseudomonadati</taxon>
        <taxon>Bacteroidota</taxon>
        <taxon>Flavobacteriia</taxon>
        <taxon>Flavobacteriales</taxon>
        <taxon>Flavobacteriaceae</taxon>
        <taxon>Gilvirhabdus</taxon>
    </lineage>
</organism>
<reference evidence="2 3" key="1">
    <citation type="submission" date="2023-10" db="EMBL/GenBank/DDBJ databases">
        <title>Marimonas sp. nov. isolated from tidal mud flat.</title>
        <authorList>
            <person name="Jaincy N.J."/>
            <person name="Srinivasan S."/>
            <person name="Lee S.-S."/>
        </authorList>
    </citation>
    <scope>NUCLEOTIDE SEQUENCE [LARGE SCALE GENOMIC DNA]</scope>
    <source>
        <strain evidence="2 3">MJ-SS3</strain>
    </source>
</reference>
<protein>
    <submittedName>
        <fullName evidence="2">DUF5519 family protein</fullName>
    </submittedName>
</protein>
<dbReference type="InterPro" id="IPR048273">
    <property type="entry name" value="Luciferase"/>
</dbReference>
<dbReference type="Pfam" id="PF17648">
    <property type="entry name" value="Luciferase"/>
    <property type="match status" value="1"/>
</dbReference>
<sequence length="192" mass="21665">MVISCTNDSSRIDNNIVNNGILADDENIVTCASSEDLPARDGSPPETTTDIPHMQLGGFEQIPQVIEELFRRVYSIPGIENRESAILGWRALWLTEEVNIVVPEALIRDREFGHIHDDASLHIFLEPTRSNQAVSACWAIFHPFAVQNLPEWNGFVMLYTPQSIEELNVTFQLIVEAFNYVTGQNLVATDYY</sequence>